<name>A0A6J7FGU5_9ZZZZ</name>
<sequence>MPSAPLTGPLVVDEATNDALRLFNARLGAQAENEKAERRVQKAAKVKDDAASRVRNLENDTKATAEQRAEAAAAYRAAIDAWERARNGEADPAPSAAPAADGAPADDEPTDDAPADDAPADDAPADDAPADDAPADPAPSAAPAADDEPADADAPVAEAESADETDSTAPADH</sequence>
<proteinExistence type="predicted"/>
<accession>A0A6J7FGU5</accession>
<feature type="compositionally biased region" description="Low complexity" evidence="1">
    <location>
        <begin position="90"/>
        <end position="103"/>
    </location>
</feature>
<evidence type="ECO:0000313" key="3">
    <source>
        <dbReference type="EMBL" id="CAB4894726.1"/>
    </source>
</evidence>
<feature type="compositionally biased region" description="Low complexity" evidence="1">
    <location>
        <begin position="70"/>
        <end position="80"/>
    </location>
</feature>
<dbReference type="EMBL" id="CAEZYR010000048">
    <property type="protein sequence ID" value="CAB4745371.1"/>
    <property type="molecule type" value="Genomic_DNA"/>
</dbReference>
<dbReference type="AlphaFoldDB" id="A0A6J7FGU5"/>
<feature type="region of interest" description="Disordered" evidence="1">
    <location>
        <begin position="28"/>
        <end position="173"/>
    </location>
</feature>
<organism evidence="3">
    <name type="scientific">freshwater metagenome</name>
    <dbReference type="NCBI Taxonomy" id="449393"/>
    <lineage>
        <taxon>unclassified sequences</taxon>
        <taxon>metagenomes</taxon>
        <taxon>ecological metagenomes</taxon>
    </lineage>
</organism>
<gene>
    <name evidence="2" type="ORF">UFOPK2754_01471</name>
    <name evidence="3" type="ORF">UFOPK3543_00509</name>
</gene>
<evidence type="ECO:0000313" key="2">
    <source>
        <dbReference type="EMBL" id="CAB4745371.1"/>
    </source>
</evidence>
<protein>
    <submittedName>
        <fullName evidence="3">Unannotated protein</fullName>
    </submittedName>
</protein>
<evidence type="ECO:0000256" key="1">
    <source>
        <dbReference type="SAM" id="MobiDB-lite"/>
    </source>
</evidence>
<feature type="compositionally biased region" description="Basic and acidic residues" evidence="1">
    <location>
        <begin position="32"/>
        <end position="69"/>
    </location>
</feature>
<dbReference type="EMBL" id="CAFBMH010000011">
    <property type="protein sequence ID" value="CAB4894726.1"/>
    <property type="molecule type" value="Genomic_DNA"/>
</dbReference>
<feature type="compositionally biased region" description="Acidic residues" evidence="1">
    <location>
        <begin position="104"/>
        <end position="134"/>
    </location>
</feature>
<reference evidence="3" key="1">
    <citation type="submission" date="2020-05" db="EMBL/GenBank/DDBJ databases">
        <authorList>
            <person name="Chiriac C."/>
            <person name="Salcher M."/>
            <person name="Ghai R."/>
            <person name="Kavagutti S V."/>
        </authorList>
    </citation>
    <scope>NUCLEOTIDE SEQUENCE</scope>
</reference>